<dbReference type="Gene3D" id="1.10.260.40">
    <property type="entry name" value="lambda repressor-like DNA-binding domains"/>
    <property type="match status" value="1"/>
</dbReference>
<dbReference type="AlphaFoldDB" id="A0A380TXN7"/>
<reference evidence="5 6" key="1">
    <citation type="submission" date="2018-06" db="EMBL/GenBank/DDBJ databases">
        <authorList>
            <consortium name="Pathogen Informatics"/>
            <person name="Doyle S."/>
        </authorList>
    </citation>
    <scope>NUCLEOTIDE SEQUENCE [LARGE SCALE GENOMIC DNA]</scope>
    <source>
        <strain evidence="5 6">NCTC10801</strain>
    </source>
</reference>
<dbReference type="Pfam" id="PF00717">
    <property type="entry name" value="Peptidase_S24"/>
    <property type="match status" value="1"/>
</dbReference>
<dbReference type="SUPFAM" id="SSF47413">
    <property type="entry name" value="lambda repressor-like DNA-binding domains"/>
    <property type="match status" value="1"/>
</dbReference>
<dbReference type="Gene3D" id="2.10.109.10">
    <property type="entry name" value="Umud Fragment, subunit A"/>
    <property type="match status" value="1"/>
</dbReference>
<keyword evidence="1" id="KW-0805">Transcription regulation</keyword>
<dbReference type="CDD" id="cd06529">
    <property type="entry name" value="S24_LexA-like"/>
    <property type="match status" value="1"/>
</dbReference>
<proteinExistence type="predicted"/>
<organism evidence="5 6">
    <name type="scientific">[Actinobacillus] rossii</name>
    <dbReference type="NCBI Taxonomy" id="123820"/>
    <lineage>
        <taxon>Bacteria</taxon>
        <taxon>Pseudomonadati</taxon>
        <taxon>Pseudomonadota</taxon>
        <taxon>Gammaproteobacteria</taxon>
        <taxon>Pasteurellales</taxon>
        <taxon>Pasteurellaceae</taxon>
    </lineage>
</organism>
<keyword evidence="2" id="KW-0238">DNA-binding</keyword>
<gene>
    <name evidence="5" type="ORF">NCTC10801_01945</name>
</gene>
<name>A0A380TXN7_9PAST</name>
<dbReference type="InterPro" id="IPR036286">
    <property type="entry name" value="LexA/Signal_pep-like_sf"/>
</dbReference>
<protein>
    <submittedName>
        <fullName evidence="5">Putative phage repressor</fullName>
    </submittedName>
</protein>
<evidence type="ECO:0000256" key="1">
    <source>
        <dbReference type="ARBA" id="ARBA00023015"/>
    </source>
</evidence>
<dbReference type="GO" id="GO:0003677">
    <property type="term" value="F:DNA binding"/>
    <property type="evidence" value="ECO:0007669"/>
    <property type="project" value="UniProtKB-KW"/>
</dbReference>
<dbReference type="InterPro" id="IPR001387">
    <property type="entry name" value="Cro/C1-type_HTH"/>
</dbReference>
<sequence>MNEDTKTIVISRLEQILKEQDVNKSKLAKLTGVTPQAVNNWFNRGNISKESASIIANEYGYHPSWIIGISDDPKPSYQLEADEYHKHRIDYLDVRAAAGMVEFSNNDYPEIISSLWLSDNGMLELIGKKHSDGIYLINVPTDSMEPTIKKGDIVFIDTKINHYTGDGVYAFVVNGSLYIKRLQKLISGDYKMISDNKIYEPEIMNSDVYATAQFVGKFIRRWHIDVFDL</sequence>
<dbReference type="SMART" id="SM00530">
    <property type="entry name" value="HTH_XRE"/>
    <property type="match status" value="1"/>
</dbReference>
<dbReference type="CDD" id="cd00093">
    <property type="entry name" value="HTH_XRE"/>
    <property type="match status" value="1"/>
</dbReference>
<keyword evidence="3" id="KW-0804">Transcription</keyword>
<dbReference type="PANTHER" id="PTHR40661">
    <property type="match status" value="1"/>
</dbReference>
<dbReference type="Pfam" id="PF01381">
    <property type="entry name" value="HTH_3"/>
    <property type="match status" value="1"/>
</dbReference>
<evidence type="ECO:0000313" key="6">
    <source>
        <dbReference type="Proteomes" id="UP000254649"/>
    </source>
</evidence>
<evidence type="ECO:0000259" key="4">
    <source>
        <dbReference type="PROSITE" id="PS50943"/>
    </source>
</evidence>
<dbReference type="SUPFAM" id="SSF51306">
    <property type="entry name" value="LexA/Signal peptidase"/>
    <property type="match status" value="1"/>
</dbReference>
<dbReference type="PROSITE" id="PS50943">
    <property type="entry name" value="HTH_CROC1"/>
    <property type="match status" value="1"/>
</dbReference>
<evidence type="ECO:0000256" key="3">
    <source>
        <dbReference type="ARBA" id="ARBA00023163"/>
    </source>
</evidence>
<dbReference type="OrthoDB" id="9791537at2"/>
<dbReference type="InterPro" id="IPR010982">
    <property type="entry name" value="Lambda_DNA-bd_dom_sf"/>
</dbReference>
<dbReference type="Proteomes" id="UP000254649">
    <property type="component" value="Unassembled WGS sequence"/>
</dbReference>
<evidence type="ECO:0000256" key="2">
    <source>
        <dbReference type="ARBA" id="ARBA00023125"/>
    </source>
</evidence>
<dbReference type="InterPro" id="IPR015927">
    <property type="entry name" value="Peptidase_S24_S26A/B/C"/>
</dbReference>
<accession>A0A380TXN7</accession>
<evidence type="ECO:0000313" key="5">
    <source>
        <dbReference type="EMBL" id="SUT93458.1"/>
    </source>
</evidence>
<dbReference type="InterPro" id="IPR039418">
    <property type="entry name" value="LexA-like"/>
</dbReference>
<dbReference type="PANTHER" id="PTHR40661:SF3">
    <property type="entry name" value="FELS-1 PROPHAGE TRANSCRIPTIONAL REGULATOR"/>
    <property type="match status" value="1"/>
</dbReference>
<dbReference type="EMBL" id="UFRQ01000003">
    <property type="protein sequence ID" value="SUT93458.1"/>
    <property type="molecule type" value="Genomic_DNA"/>
</dbReference>
<keyword evidence="6" id="KW-1185">Reference proteome</keyword>
<feature type="domain" description="HTH cro/C1-type" evidence="4">
    <location>
        <begin position="13"/>
        <end position="66"/>
    </location>
</feature>